<feature type="compositionally biased region" description="Basic and acidic residues" evidence="1">
    <location>
        <begin position="595"/>
        <end position="613"/>
    </location>
</feature>
<evidence type="ECO:0000313" key="2">
    <source>
        <dbReference type="EMBL" id="CAI6320863.1"/>
    </source>
</evidence>
<dbReference type="OrthoDB" id="5404323at2759"/>
<feature type="region of interest" description="Disordered" evidence="1">
    <location>
        <begin position="314"/>
        <end position="333"/>
    </location>
</feature>
<feature type="compositionally biased region" description="Low complexity" evidence="1">
    <location>
        <begin position="314"/>
        <end position="327"/>
    </location>
</feature>
<feature type="compositionally biased region" description="Basic and acidic residues" evidence="1">
    <location>
        <begin position="623"/>
        <end position="637"/>
    </location>
</feature>
<evidence type="ECO:0000256" key="1">
    <source>
        <dbReference type="SAM" id="MobiDB-lite"/>
    </source>
</evidence>
<feature type="compositionally biased region" description="Polar residues" evidence="1">
    <location>
        <begin position="422"/>
        <end position="435"/>
    </location>
</feature>
<feature type="compositionally biased region" description="Polar residues" evidence="1">
    <location>
        <begin position="55"/>
        <end position="72"/>
    </location>
</feature>
<evidence type="ECO:0000313" key="3">
    <source>
        <dbReference type="Proteomes" id="UP001152607"/>
    </source>
</evidence>
<sequence length="645" mass="70836">MALDMLNADHHHSPPRPSPSPANASFLQMPLSILGSVLRRQSPSPAPSNASATSLEQSQLPLGSAQPTSHPMSASPSRPSTSSTAASLQERPRKRASRPKTVYNLAQPPPTSNPRQKKLSVRPKVLLQLHQVVASRRPKPVYEAVPYSILGPVSSRRLARSFQSRKLTPHDILIVSCGGYDQSLEEKMEDDSWGARDVVAVICPAREDRGLSSRAEIILENGQIWEVGATPNGAYEFNYTDDHGLCLKSRWVPKASHLRRRSTMSNTSVASPATPSDETKFNFSTISANSRRHPVIATLTKGRIEIQDSYVMPAATSPSTPSQPNSALPTPSTIDMESFMDPPNGRLPVTTDDDLRRFIVISGVWVAFCENWSTAYSNSRNTCTPHMNRAVSMPFVDSPRSASPASTIDETHRTIPRIIRTSTQLLHRNSSFTNGTPDPTPSTPSSPIKTRPRRANSTGTAELIRAGSTKKKFGLALEEQILIETEEERQARRSTEILRIKELSLPPTTTPTLMYPTHQLSPIPSAVDPGPTLHDISNNSNLLAASSPLSPSVNPRDRKARSAYDPVVTAGLWDSGIVEGGGRLKTRPTSMVIVNEKKQKAAKKESKNKDKGKKEKKPKESRRKSEGLRQMFHDIFRKEKKSPVA</sequence>
<accession>A0A9W4U678</accession>
<dbReference type="AlphaFoldDB" id="A0A9W4U678"/>
<proteinExistence type="predicted"/>
<feature type="compositionally biased region" description="Low complexity" evidence="1">
    <location>
        <begin position="73"/>
        <end position="87"/>
    </location>
</feature>
<gene>
    <name evidence="2" type="ORF">PDIGIT_LOCUS3590</name>
</gene>
<feature type="region of interest" description="Disordered" evidence="1">
    <location>
        <begin position="595"/>
        <end position="645"/>
    </location>
</feature>
<feature type="region of interest" description="Disordered" evidence="1">
    <location>
        <begin position="422"/>
        <end position="466"/>
    </location>
</feature>
<comment type="caution">
    <text evidence="2">The sequence shown here is derived from an EMBL/GenBank/DDBJ whole genome shotgun (WGS) entry which is preliminary data.</text>
</comment>
<protein>
    <submittedName>
        <fullName evidence="2">Uncharacterized protein</fullName>
    </submittedName>
</protein>
<dbReference type="EMBL" id="CAOQHR010000002">
    <property type="protein sequence ID" value="CAI6320863.1"/>
    <property type="molecule type" value="Genomic_DNA"/>
</dbReference>
<reference evidence="2" key="1">
    <citation type="submission" date="2023-01" db="EMBL/GenBank/DDBJ databases">
        <authorList>
            <person name="Van Ghelder C."/>
            <person name="Rancurel C."/>
        </authorList>
    </citation>
    <scope>NUCLEOTIDE SEQUENCE</scope>
    <source>
        <strain evidence="2">CNCM I-4278</strain>
    </source>
</reference>
<organism evidence="2 3">
    <name type="scientific">Periconia digitata</name>
    <dbReference type="NCBI Taxonomy" id="1303443"/>
    <lineage>
        <taxon>Eukaryota</taxon>
        <taxon>Fungi</taxon>
        <taxon>Dikarya</taxon>
        <taxon>Ascomycota</taxon>
        <taxon>Pezizomycotina</taxon>
        <taxon>Dothideomycetes</taxon>
        <taxon>Pleosporomycetidae</taxon>
        <taxon>Pleosporales</taxon>
        <taxon>Massarineae</taxon>
        <taxon>Periconiaceae</taxon>
        <taxon>Periconia</taxon>
    </lineage>
</organism>
<name>A0A9W4U678_9PLEO</name>
<dbReference type="Proteomes" id="UP001152607">
    <property type="component" value="Unassembled WGS sequence"/>
</dbReference>
<feature type="region of interest" description="Disordered" evidence="1">
    <location>
        <begin position="1"/>
        <end position="118"/>
    </location>
</feature>
<keyword evidence="3" id="KW-1185">Reference proteome</keyword>